<sequence>MDREKAIQISIFGVIFAVALFLWNYFLIGKNNQGVTETAQASLPVLTIETDEEKINQLHGYTSDIDAATLRDSITPLSGDPFKVIITDGESEAVSYKLYDTDNRTVLDNGEAAFKKMKKEDAAEIRIKERMESGKTYLMELSVGTEDETVHYYTRVIYGTSFHLKECLDFAQQFHNATLDEGNSEFISQYMETKEGTTSNNLASVNLSSTEEAVSYANLKPQVEEIYPPAVKEISQNVTSVELRFILSAENSEGVKQYYQVNEYFRIRYSEDRMYLLNYERTMDAYMRYDAIDRSNNRIMIGIGDSDRQLVSKDSGKKAAFVAADELWYYDYQNSSMYKVFSYIGEDYRESRNNYPKHGIQIMNMDKNGNMSFLVYGYMNRGNHEGQNGIAVYRFSSENQSIEELIFIPTEVQYEAMTDDIQKGAFLSDDEQFYFYLDGSIYHIDIDRQKSETLAKNVTDDMAIVTEDGMLAINESANKVKIVDLSSNKEWSISGKEGEIIKPIGFIEKDFVYGVGKKANIVRQKDGTYMYPLNSVYIRDKDEIIKEYGESGTYITDAVIDGTTVTMTKSEKHSDSYKKVEDTYIRYKNKTEKRVTLEYGYSSSRLNQLYISFPDTVYIQERPMCLSTNVKEQENVYKMEFVDNEYKYQQAYVYTGGKLSGTYSSMADAVKEAKAGGGVVVNYDQMYLWEKGVAKNYGKVANISSVKAKANDETDIACIKMMADSEGKDVSYNKIKKMKGDAFDKLFEAFDKQAMNYSGCNLEDILYSISKGRSIMARRKDGSYILVMSYNQQKIRYYDPKTGESVQADRSSMEKEFKEAGNIFYSYAK</sequence>
<protein>
    <recommendedName>
        <fullName evidence="4">Peptidase C39 domain-containing protein</fullName>
    </recommendedName>
</protein>
<organism evidence="2 3">
    <name type="scientific">Candidatus Anaerostipes excrementavium</name>
    <dbReference type="NCBI Taxonomy" id="2838463"/>
    <lineage>
        <taxon>Bacteria</taxon>
        <taxon>Bacillati</taxon>
        <taxon>Bacillota</taxon>
        <taxon>Clostridia</taxon>
        <taxon>Lachnospirales</taxon>
        <taxon>Lachnospiraceae</taxon>
        <taxon>Anaerostipes</taxon>
    </lineage>
</organism>
<reference evidence="2" key="2">
    <citation type="submission" date="2021-04" db="EMBL/GenBank/DDBJ databases">
        <authorList>
            <person name="Gilroy R."/>
        </authorList>
    </citation>
    <scope>NUCLEOTIDE SEQUENCE</scope>
    <source>
        <strain evidence="2">CHK191-13928</strain>
    </source>
</reference>
<dbReference type="Proteomes" id="UP000886721">
    <property type="component" value="Unassembled WGS sequence"/>
</dbReference>
<keyword evidence="1" id="KW-0812">Transmembrane</keyword>
<dbReference type="AlphaFoldDB" id="A0A9D1WV78"/>
<reference evidence="2" key="1">
    <citation type="journal article" date="2021" name="PeerJ">
        <title>Extensive microbial diversity within the chicken gut microbiome revealed by metagenomics and culture.</title>
        <authorList>
            <person name="Gilroy R."/>
            <person name="Ravi A."/>
            <person name="Getino M."/>
            <person name="Pursley I."/>
            <person name="Horton D.L."/>
            <person name="Alikhan N.F."/>
            <person name="Baker D."/>
            <person name="Gharbi K."/>
            <person name="Hall N."/>
            <person name="Watson M."/>
            <person name="Adriaenssens E.M."/>
            <person name="Foster-Nyarko E."/>
            <person name="Jarju S."/>
            <person name="Secka A."/>
            <person name="Antonio M."/>
            <person name="Oren A."/>
            <person name="Chaudhuri R.R."/>
            <person name="La Ragione R."/>
            <person name="Hildebrand F."/>
            <person name="Pallen M.J."/>
        </authorList>
    </citation>
    <scope>NUCLEOTIDE SEQUENCE</scope>
    <source>
        <strain evidence="2">CHK191-13928</strain>
    </source>
</reference>
<feature type="transmembrane region" description="Helical" evidence="1">
    <location>
        <begin position="7"/>
        <end position="26"/>
    </location>
</feature>
<name>A0A9D1WV78_9FIRM</name>
<evidence type="ECO:0000256" key="1">
    <source>
        <dbReference type="SAM" id="Phobius"/>
    </source>
</evidence>
<evidence type="ECO:0000313" key="3">
    <source>
        <dbReference type="Proteomes" id="UP000886721"/>
    </source>
</evidence>
<proteinExistence type="predicted"/>
<dbReference type="SUPFAM" id="SSF69304">
    <property type="entry name" value="Tricorn protease N-terminal domain"/>
    <property type="match status" value="1"/>
</dbReference>
<gene>
    <name evidence="2" type="ORF">H9735_04925</name>
</gene>
<evidence type="ECO:0008006" key="4">
    <source>
        <dbReference type="Google" id="ProtNLM"/>
    </source>
</evidence>
<keyword evidence="1" id="KW-1133">Transmembrane helix</keyword>
<evidence type="ECO:0000313" key="2">
    <source>
        <dbReference type="EMBL" id="HIX67456.1"/>
    </source>
</evidence>
<keyword evidence="1" id="KW-0472">Membrane</keyword>
<accession>A0A9D1WV78</accession>
<comment type="caution">
    <text evidence="2">The sequence shown here is derived from an EMBL/GenBank/DDBJ whole genome shotgun (WGS) entry which is preliminary data.</text>
</comment>
<dbReference type="EMBL" id="DXEM01000015">
    <property type="protein sequence ID" value="HIX67456.1"/>
    <property type="molecule type" value="Genomic_DNA"/>
</dbReference>